<dbReference type="PANTHER" id="PTHR30619:SF1">
    <property type="entry name" value="RECOMBINATION PROTEIN 2"/>
    <property type="match status" value="1"/>
</dbReference>
<proteinExistence type="predicted"/>
<feature type="signal peptide" evidence="1">
    <location>
        <begin position="1"/>
        <end position="20"/>
    </location>
</feature>
<evidence type="ECO:0000256" key="1">
    <source>
        <dbReference type="SAM" id="SignalP"/>
    </source>
</evidence>
<reference evidence="3" key="2">
    <citation type="submission" date="2020-08" db="EMBL/GenBank/DDBJ databases">
        <title>The Agave Microbiome: Exploring the role of microbial communities in plant adaptations to desert environments.</title>
        <authorList>
            <person name="Partida-Martinez L.P."/>
        </authorList>
    </citation>
    <scope>NUCLEOTIDE SEQUENCE [LARGE SCALE GENOMIC DNA]</scope>
    <source>
        <strain evidence="3">AT2.8</strain>
    </source>
</reference>
<dbReference type="GO" id="GO:0016787">
    <property type="term" value="F:hydrolase activity"/>
    <property type="evidence" value="ECO:0007669"/>
    <property type="project" value="UniProtKB-KW"/>
</dbReference>
<feature type="chain" id="PRO_5032810568" evidence="1">
    <location>
        <begin position="21"/>
        <end position="284"/>
    </location>
</feature>
<accession>A0A852TBE8</accession>
<dbReference type="InterPro" id="IPR052159">
    <property type="entry name" value="Competence_DNA_uptake"/>
</dbReference>
<dbReference type="InterPro" id="IPR036866">
    <property type="entry name" value="RibonucZ/Hydroxyglut_hydro"/>
</dbReference>
<dbReference type="Gene3D" id="3.60.15.10">
    <property type="entry name" value="Ribonuclease Z/Hydroxyacylglutathione hydrolase-like"/>
    <property type="match status" value="1"/>
</dbReference>
<evidence type="ECO:0000313" key="2">
    <source>
        <dbReference type="EMBL" id="NYE04778.1"/>
    </source>
</evidence>
<evidence type="ECO:0000313" key="3">
    <source>
        <dbReference type="Proteomes" id="UP000548423"/>
    </source>
</evidence>
<dbReference type="EMBL" id="JACCBX010000003">
    <property type="protein sequence ID" value="NYE04778.1"/>
    <property type="molecule type" value="Genomic_DNA"/>
</dbReference>
<dbReference type="Proteomes" id="UP000548423">
    <property type="component" value="Unassembled WGS sequence"/>
</dbReference>
<keyword evidence="2" id="KW-0378">Hydrolase</keyword>
<dbReference type="SUPFAM" id="SSF56281">
    <property type="entry name" value="Metallo-hydrolase/oxidoreductase"/>
    <property type="match status" value="1"/>
</dbReference>
<keyword evidence="1" id="KW-0732">Signal</keyword>
<gene>
    <name evidence="2" type="ORF">F4694_001527</name>
</gene>
<reference evidence="3" key="1">
    <citation type="submission" date="2020-07" db="EMBL/GenBank/DDBJ databases">
        <authorList>
            <person name="Partida-Martinez L."/>
            <person name="Huntemann M."/>
            <person name="Clum A."/>
            <person name="Wang J."/>
            <person name="Palaniappan K."/>
            <person name="Ritter S."/>
            <person name="Chen I.-M."/>
            <person name="Stamatis D."/>
            <person name="Reddy T."/>
            <person name="O'Malley R."/>
            <person name="Daum C."/>
            <person name="Shapiro N."/>
            <person name="Ivanova N."/>
            <person name="Kyrpides N."/>
            <person name="Woyke T."/>
        </authorList>
    </citation>
    <scope>NUCLEOTIDE SEQUENCE [LARGE SCALE GENOMIC DNA]</scope>
    <source>
        <strain evidence="3">AT2.8</strain>
    </source>
</reference>
<name>A0A852TBE8_9BACI</name>
<sequence length="284" mass="32321">MKWLLLMAAIFFQFSSIASASSFEYGNVESIDLNLNDHEIAVTFLGLGDGEATLIQGSNGENILVNMGGEETGEDLSEILKTYGVKEVSTLIITNRQNLFVDQLTQIISKYNVKKLISTPEITNELKNKKESFPEVEVISWNEGTTQDLFPDLSAEVLFAGNGENEGIDFTLKFFKHRIFLMTSSSDYVEENLLKKTLDDVTIFKVPNWAIEDSLSEKLIQYVNPQISILFESEQHQPDPDIIYDLQDTWSEVFFTKKHGTITIKFTENNYEVFTFPVEKEDYS</sequence>
<organism evidence="2 3">
    <name type="scientific">Neobacillus niacini</name>
    <dbReference type="NCBI Taxonomy" id="86668"/>
    <lineage>
        <taxon>Bacteria</taxon>
        <taxon>Bacillati</taxon>
        <taxon>Bacillota</taxon>
        <taxon>Bacilli</taxon>
        <taxon>Bacillales</taxon>
        <taxon>Bacillaceae</taxon>
        <taxon>Neobacillus</taxon>
    </lineage>
</organism>
<comment type="caution">
    <text evidence="2">The sequence shown here is derived from an EMBL/GenBank/DDBJ whole genome shotgun (WGS) entry which is preliminary data.</text>
</comment>
<protein>
    <submittedName>
        <fullName evidence="2">Beta-lactamase superfamily II metal-dependent hydrolase</fullName>
    </submittedName>
</protein>
<dbReference type="AlphaFoldDB" id="A0A852TBE8"/>
<dbReference type="PANTHER" id="PTHR30619">
    <property type="entry name" value="DNA INTERNALIZATION/COMPETENCE PROTEIN COMEC/REC2"/>
    <property type="match status" value="1"/>
</dbReference>